<feature type="transmembrane region" description="Helical" evidence="1">
    <location>
        <begin position="82"/>
        <end position="101"/>
    </location>
</feature>
<gene>
    <name evidence="2" type="ORF">IEZ26_13840</name>
</gene>
<sequence>MQRWFHWRAGGDRSVLDWRQPMLPPLPPGEAQRVQGWEVYGAAAKHPPQTAPGFRAAQRLGLLPPPAPVTPPQPLPGPSAHALLLTGIGLFFGTILLLVALPDDAPGVMVASLVIGGGGGALWTLLRLEAREREELERGYTSRPAYAGLWRLGRNGVVRREPDRDVPPPGFYPSPYQPGLLQCWDGPGWHPFARRWRRRPHQWLRWPEVPYLDGVPNRPEGGKSWAGASPE</sequence>
<protein>
    <recommendedName>
        <fullName evidence="4">DUF2510 domain-containing protein</fullName>
    </recommendedName>
</protein>
<name>A0ABR8NEX1_9ACTN</name>
<dbReference type="EMBL" id="JACXYZ010000002">
    <property type="protein sequence ID" value="MBD3925710.1"/>
    <property type="molecule type" value="Genomic_DNA"/>
</dbReference>
<keyword evidence="1" id="KW-0472">Membrane</keyword>
<evidence type="ECO:0000313" key="3">
    <source>
        <dbReference type="Proteomes" id="UP000618818"/>
    </source>
</evidence>
<evidence type="ECO:0000313" key="2">
    <source>
        <dbReference type="EMBL" id="MBD3925710.1"/>
    </source>
</evidence>
<evidence type="ECO:0000256" key="1">
    <source>
        <dbReference type="SAM" id="Phobius"/>
    </source>
</evidence>
<organism evidence="2 3">
    <name type="scientific">Nocardioides cavernae</name>
    <dbReference type="NCBI Taxonomy" id="1921566"/>
    <lineage>
        <taxon>Bacteria</taxon>
        <taxon>Bacillati</taxon>
        <taxon>Actinomycetota</taxon>
        <taxon>Actinomycetes</taxon>
        <taxon>Propionibacteriales</taxon>
        <taxon>Nocardioidaceae</taxon>
        <taxon>Nocardioides</taxon>
    </lineage>
</organism>
<keyword evidence="1" id="KW-1133">Transmembrane helix</keyword>
<dbReference type="Proteomes" id="UP000618818">
    <property type="component" value="Unassembled WGS sequence"/>
</dbReference>
<accession>A0ABR8NEX1</accession>
<reference evidence="2 3" key="1">
    <citation type="submission" date="2020-09" db="EMBL/GenBank/DDBJ databases">
        <title>novel species in genus Nocardioides.</title>
        <authorList>
            <person name="Zhang G."/>
        </authorList>
    </citation>
    <scope>NUCLEOTIDE SEQUENCE [LARGE SCALE GENOMIC DNA]</scope>
    <source>
        <strain evidence="2 3">KCTC 39551</strain>
    </source>
</reference>
<comment type="caution">
    <text evidence="2">The sequence shown here is derived from an EMBL/GenBank/DDBJ whole genome shotgun (WGS) entry which is preliminary data.</text>
</comment>
<proteinExistence type="predicted"/>
<dbReference type="RefSeq" id="WP_191195591.1">
    <property type="nucleotide sequence ID" value="NZ_JACXYZ010000002.1"/>
</dbReference>
<feature type="transmembrane region" description="Helical" evidence="1">
    <location>
        <begin position="107"/>
        <end position="126"/>
    </location>
</feature>
<evidence type="ECO:0008006" key="4">
    <source>
        <dbReference type="Google" id="ProtNLM"/>
    </source>
</evidence>
<keyword evidence="3" id="KW-1185">Reference proteome</keyword>
<keyword evidence="1" id="KW-0812">Transmembrane</keyword>